<dbReference type="Gene3D" id="3.30.110.170">
    <property type="entry name" value="Protein of unknown function (DUF541), domain 1"/>
    <property type="match status" value="1"/>
</dbReference>
<dbReference type="Proteomes" id="UP000059113">
    <property type="component" value="Chromosome"/>
</dbReference>
<evidence type="ECO:0000313" key="2">
    <source>
        <dbReference type="Proteomes" id="UP000059113"/>
    </source>
</evidence>
<proteinExistence type="predicted"/>
<keyword evidence="2" id="KW-1185">Reference proteome</keyword>
<dbReference type="GO" id="GO:0006974">
    <property type="term" value="P:DNA damage response"/>
    <property type="evidence" value="ECO:0007669"/>
    <property type="project" value="TreeGrafter"/>
</dbReference>
<dbReference type="Gene3D" id="3.30.70.2970">
    <property type="entry name" value="Protein of unknown function (DUF541), domain 2"/>
    <property type="match status" value="1"/>
</dbReference>
<evidence type="ECO:0000313" key="1">
    <source>
        <dbReference type="EMBL" id="AKQ42046.2"/>
    </source>
</evidence>
<dbReference type="InterPro" id="IPR007497">
    <property type="entry name" value="SIMPL/DUF541"/>
</dbReference>
<dbReference type="PANTHER" id="PTHR34387:SF1">
    <property type="entry name" value="PERIPLASMIC IMMUNOGENIC PROTEIN"/>
    <property type="match status" value="1"/>
</dbReference>
<name>A0A0H4VGS7_9SPHN</name>
<dbReference type="Pfam" id="PF04402">
    <property type="entry name" value="SIMPL"/>
    <property type="match status" value="1"/>
</dbReference>
<dbReference type="InterPro" id="IPR052022">
    <property type="entry name" value="26kDa_periplasmic_antigen"/>
</dbReference>
<dbReference type="PANTHER" id="PTHR34387">
    <property type="entry name" value="SLR1258 PROTEIN"/>
    <property type="match status" value="1"/>
</dbReference>
<sequence>MARASGKRAVREQTGHIWLNREKPSVETAQRNSSMIRTLIPAIALATSASPAAAEVTVEATGPIIEITITENVTVDPDIANLSAGVTTLAPTAVEAMRQNASQMHRVIERIEVLGVDEDDIQTSGVSVGAEYRYDDGTNQPRFTGYRVSNRVNVVLRDISDTGEVLDALVAAGATDLGGIGWAIDNPEPAQDQTRQAAFATGRERAIAYARMSGYSDVRLLEISETIMGSRPFAQDANIVTAASRSESTPVRPGQVQAGVSVNFTFEMVQ</sequence>
<dbReference type="KEGG" id="ery:CP97_08460"/>
<reference evidence="2" key="2">
    <citation type="submission" date="2015-04" db="EMBL/GenBank/DDBJ databases">
        <title>The complete genome sequence of Erythrobacter sp. s21-N3.</title>
        <authorList>
            <person name="Zhuang L."/>
            <person name="Liu Y."/>
            <person name="Shao Z."/>
        </authorList>
    </citation>
    <scope>NUCLEOTIDE SEQUENCE [LARGE SCALE GENOMIC DNA]</scope>
    <source>
        <strain evidence="2">s21-N3</strain>
    </source>
</reference>
<dbReference type="EMBL" id="CP011310">
    <property type="protein sequence ID" value="AKQ42046.2"/>
    <property type="molecule type" value="Genomic_DNA"/>
</dbReference>
<protein>
    <submittedName>
        <fullName evidence="1">Membrane protein</fullName>
    </submittedName>
</protein>
<reference evidence="1 2" key="1">
    <citation type="journal article" date="2015" name="Int. J. Syst. Evol. Microbiol.">
        <title>Erythrobacter atlanticus sp. nov., a bacterium from ocean sediment able to degrade polycyclic aromatic hydrocarbons.</title>
        <authorList>
            <person name="Zhuang L."/>
            <person name="Liu Y."/>
            <person name="Wang L."/>
            <person name="Wang W."/>
            <person name="Shao Z."/>
        </authorList>
    </citation>
    <scope>NUCLEOTIDE SEQUENCE [LARGE SCALE GENOMIC DNA]</scope>
    <source>
        <strain evidence="2">s21-N3</strain>
    </source>
</reference>
<dbReference type="STRING" id="1648404.CP97_08460"/>
<gene>
    <name evidence="1" type="ORF">CP97_08460</name>
</gene>
<dbReference type="AlphaFoldDB" id="A0A0H4VGS7"/>
<accession>A0A0H4VGS7</accession>
<organism evidence="1 2">
    <name type="scientific">Aurantiacibacter atlanticus</name>
    <dbReference type="NCBI Taxonomy" id="1648404"/>
    <lineage>
        <taxon>Bacteria</taxon>
        <taxon>Pseudomonadati</taxon>
        <taxon>Pseudomonadota</taxon>
        <taxon>Alphaproteobacteria</taxon>
        <taxon>Sphingomonadales</taxon>
        <taxon>Erythrobacteraceae</taxon>
        <taxon>Aurantiacibacter</taxon>
    </lineage>
</organism>